<keyword evidence="3" id="KW-1185">Reference proteome</keyword>
<dbReference type="PROSITE" id="PS00018">
    <property type="entry name" value="EF_HAND_1"/>
    <property type="match status" value="1"/>
</dbReference>
<dbReference type="InterPro" id="IPR038081">
    <property type="entry name" value="CalX-like_sf"/>
</dbReference>
<dbReference type="InterPro" id="IPR040853">
    <property type="entry name" value="RapA2_cadherin-like"/>
</dbReference>
<dbReference type="EMBL" id="JAGQDG010000009">
    <property type="protein sequence ID" value="MBQ0937571.1"/>
    <property type="molecule type" value="Genomic_DNA"/>
</dbReference>
<dbReference type="NCBIfam" id="TIGR01965">
    <property type="entry name" value="VCBS_repeat"/>
    <property type="match status" value="1"/>
</dbReference>
<dbReference type="InterPro" id="IPR018247">
    <property type="entry name" value="EF_Hand_1_Ca_BS"/>
</dbReference>
<gene>
    <name evidence="2" type="ORF">KAK11_19760</name>
</gene>
<evidence type="ECO:0000259" key="1">
    <source>
        <dbReference type="Pfam" id="PF17803"/>
    </source>
</evidence>
<dbReference type="InterPro" id="IPR013783">
    <property type="entry name" value="Ig-like_fold"/>
</dbReference>
<accession>A0ABS5E2C6</accession>
<reference evidence="2 3" key="1">
    <citation type="submission" date="2021-04" db="EMBL/GenBank/DDBJ databases">
        <title>The genome sequence of type strain Ideonella paludis KCTC 32238.</title>
        <authorList>
            <person name="Liu Y."/>
        </authorList>
    </citation>
    <scope>NUCLEOTIDE SEQUENCE [LARGE SCALE GENOMIC DNA]</scope>
    <source>
        <strain evidence="2 3">KCTC 32238</strain>
    </source>
</reference>
<sequence length="1409" mass="146902">LTAPTVTITIVDDKDNNGVITRNEVGSATRVDIRLDLPASVQAGDKIEVVDNQGNGVSKIVSAADVAAKQITFNDAFPLPASGATIEVTAKVTDTAGNESPLSKDAALFDGNYLPTGTDDVNSVRGYATPMASILAMNQDSGTVVPAGQTWVTTDGDAGRAVFGQLSSLLVAGMKVQISSSDHPGQWIDAVVSSDGLRWTAVDNTTHSGDWSYTARVLGTDGAVVSTSVAQAVDYRDAASGAPTIESFGTQPGNSSIALGGETGDQTLVINGRASGGAASAGHTIEVFANGINNPVGSAVVQADGSWSLDLTSTTLKDGSYNFYARDRDGGEWSNKASVEISPPNGAPETWVDWNKQLGYFGTPTITGTLQTQNGPVGMTLTQPGAYYDYSYLTNQAGAIRPELQGLFPGGSADGREAYGVSIYYGDTMTLVLDKPVENLNVFVIGSTSTIQAWDRNGNLIPPANYSVVAGGATISGNSVTGGAGGQGVIEINGNVAKVTVSTGGSVDVLFGQKALRNGTAYGTDDGSIIPGSPSVIDNSGNDVLSFATQAELDAALAKGHIEGGDGIDTLRFTGKGMRLDLTNFSSTPGVDQEVNNYEKFDLGSGGKNALIMSVNDVLAQGQTNAFTVNGRTQVMVLGDATNSLTLSHLVDHGGDTGNWASGGTVQVNGVTYNVFNHSSLPAQVLVKPGVQVLLPVDPGTPAETTTFPQVTGQVLSNDDDPDGPENQLRVAGVDNNPGVTPGENVGSRIEGTYGHLTLNADGTYTYVADKSAGLTTPQQDVFYYLPKDGQGAYAEKPVKLTINVDPALANVTSVSSPDTVTEGQDLVFTVGTSNSPLATVMTLEVLDDKGTAGVDTTTPLQVNFGAGWVNVVGGQVTVPAGTTSYQVKVPTVDDTIIEALETVKLKVTSTTGSSAQGIGTIMDNDLLGNTVQGTEDTPVALTWNHFNLNNLPGAASLQVTELPADGKLEFNDNGTWRAVTVNQQFSKADVDGGKLRFTPDAQESGVDAYGGNGVGNRQTDYTQFRFTALDEKGALYTGGKVSVDISPIADLGTLSVQATPRGGSQHTYNFTLTGASPDTDGSERTRIAVKWVDKGMKVVDGDTGAVTEAVKDANGLVWIDANDEIRLDSVWAGYGCAYSSSIEYAVFREEVNSAGQVLDVASTAYKTASHFYQSPLVLDLNGDGVQTVGIEHGVAFDLNADGKKEQTGWTDGQDGLLVWDRNGNGQVDNGTELFGDATRLSNGQTARDGFSALADLDSNGDGLITAADAQFANLEVWVDSNQDGQTQAGELVGLGAVGVVSLNLNAQQTEVLQNGNIIGLTSHYTKADGSTHELSDVWFQTRQNHSSEGSLEAKDLLVSDDKMHLVGLSEPALAHQPDAVMAAEPHWVGGAPTRAHFERWEEHAQTML</sequence>
<organism evidence="2 3">
    <name type="scientific">Ideonella paludis</name>
    <dbReference type="NCBI Taxonomy" id="1233411"/>
    <lineage>
        <taxon>Bacteria</taxon>
        <taxon>Pseudomonadati</taxon>
        <taxon>Pseudomonadota</taxon>
        <taxon>Betaproteobacteria</taxon>
        <taxon>Burkholderiales</taxon>
        <taxon>Sphaerotilaceae</taxon>
        <taxon>Ideonella</taxon>
    </lineage>
</organism>
<feature type="domain" description="RapA2 cadherin-like" evidence="1">
    <location>
        <begin position="710"/>
        <end position="767"/>
    </location>
</feature>
<dbReference type="Pfam" id="PF17803">
    <property type="entry name" value="Cadherin_4"/>
    <property type="match status" value="1"/>
</dbReference>
<feature type="non-terminal residue" evidence="2">
    <location>
        <position position="1"/>
    </location>
</feature>
<evidence type="ECO:0000313" key="2">
    <source>
        <dbReference type="EMBL" id="MBQ0937571.1"/>
    </source>
</evidence>
<dbReference type="PANTHER" id="PTHR39431">
    <property type="entry name" value="FRPA/C-RELATED PROTEIN"/>
    <property type="match status" value="1"/>
</dbReference>
<dbReference type="PANTHER" id="PTHR39431:SF1">
    <property type="entry name" value="FRPA_C-RELATED PROTEIN"/>
    <property type="match status" value="1"/>
</dbReference>
<proteinExistence type="predicted"/>
<dbReference type="Gene3D" id="2.60.40.10">
    <property type="entry name" value="Immunoglobulins"/>
    <property type="match status" value="1"/>
</dbReference>
<evidence type="ECO:0000313" key="3">
    <source>
        <dbReference type="Proteomes" id="UP000672097"/>
    </source>
</evidence>
<dbReference type="SUPFAM" id="SSF141072">
    <property type="entry name" value="CalX-like"/>
    <property type="match status" value="1"/>
</dbReference>
<protein>
    <submittedName>
        <fullName evidence="2">VCBS domain-containing protein</fullName>
    </submittedName>
</protein>
<dbReference type="Gene3D" id="2.60.40.2030">
    <property type="match status" value="1"/>
</dbReference>
<dbReference type="InterPro" id="IPR010221">
    <property type="entry name" value="VCBS_dom"/>
</dbReference>
<dbReference type="RefSeq" id="WP_210811179.1">
    <property type="nucleotide sequence ID" value="NZ_JAGQDG010000009.1"/>
</dbReference>
<comment type="caution">
    <text evidence="2">The sequence shown here is derived from an EMBL/GenBank/DDBJ whole genome shotgun (WGS) entry which is preliminary data.</text>
</comment>
<name>A0ABS5E2C6_9BURK</name>
<dbReference type="Proteomes" id="UP000672097">
    <property type="component" value="Unassembled WGS sequence"/>
</dbReference>